<feature type="transmembrane region" description="Helical" evidence="1">
    <location>
        <begin position="129"/>
        <end position="147"/>
    </location>
</feature>
<feature type="transmembrane region" description="Helical" evidence="1">
    <location>
        <begin position="322"/>
        <end position="345"/>
    </location>
</feature>
<feature type="transmembrane region" description="Helical" evidence="1">
    <location>
        <begin position="292"/>
        <end position="310"/>
    </location>
</feature>
<sequence length="357" mass="42178">MLSFVFILILIIGFAKYFIYPNSVKQKGFYGILGLFLFMSIYWDIKYFDDMYNYQFMFNNIDSYSTDFMFTYLVTVANNIGWEFQDLYNFHIFIIGLFFTLFAIKFSNNIIFIVILICAYRYIDYGNQIRYYMGYFLVLNALYEYMVKDRKGIAVFLATLGILSHSSLIVICIIPFIRNFLLNLTLKRLIIINIILLISFSFLILIISSAFPQFIKYFIDDKGKSSIIGGVFELLPLILIIWLLFTNHYRILKSLPNILENSVYKFLYTLCIFSFLFISTGLVFRILAIRFVFSFSIVWISYLLFTLNLYKGSERSTQRIKILSVFLILILWFYYASLFILGSSYNLEEALKMLNIN</sequence>
<feature type="transmembrane region" description="Helical" evidence="1">
    <location>
        <begin position="266"/>
        <end position="286"/>
    </location>
</feature>
<feature type="transmembrane region" description="Helical" evidence="1">
    <location>
        <begin position="227"/>
        <end position="245"/>
    </location>
</feature>
<dbReference type="Proteomes" id="UP001500101">
    <property type="component" value="Unassembled WGS sequence"/>
</dbReference>
<keyword evidence="3" id="KW-1185">Reference proteome</keyword>
<feature type="transmembrane region" description="Helical" evidence="1">
    <location>
        <begin position="153"/>
        <end position="177"/>
    </location>
</feature>
<protein>
    <recommendedName>
        <fullName evidence="4">EpsG-like glucosyltransferase</fullName>
    </recommendedName>
</protein>
<keyword evidence="1" id="KW-1133">Transmembrane helix</keyword>
<organism evidence="2 3">
    <name type="scientific">Sphingobacterium kyonggiense</name>
    <dbReference type="NCBI Taxonomy" id="714075"/>
    <lineage>
        <taxon>Bacteria</taxon>
        <taxon>Pseudomonadati</taxon>
        <taxon>Bacteroidota</taxon>
        <taxon>Sphingobacteriia</taxon>
        <taxon>Sphingobacteriales</taxon>
        <taxon>Sphingobacteriaceae</taxon>
        <taxon>Sphingobacterium</taxon>
    </lineage>
</organism>
<reference evidence="3" key="1">
    <citation type="journal article" date="2019" name="Int. J. Syst. Evol. Microbiol.">
        <title>The Global Catalogue of Microorganisms (GCM) 10K type strain sequencing project: providing services to taxonomists for standard genome sequencing and annotation.</title>
        <authorList>
            <consortium name="The Broad Institute Genomics Platform"/>
            <consortium name="The Broad Institute Genome Sequencing Center for Infectious Disease"/>
            <person name="Wu L."/>
            <person name="Ma J."/>
        </authorList>
    </citation>
    <scope>NUCLEOTIDE SEQUENCE [LARGE SCALE GENOMIC DNA]</scope>
    <source>
        <strain evidence="3">JCM 16704</strain>
    </source>
</reference>
<dbReference type="RefSeq" id="WP_344675817.1">
    <property type="nucleotide sequence ID" value="NZ_BAAAZI010000012.1"/>
</dbReference>
<evidence type="ECO:0000313" key="3">
    <source>
        <dbReference type="Proteomes" id="UP001500101"/>
    </source>
</evidence>
<dbReference type="InterPro" id="IPR049458">
    <property type="entry name" value="EpsG-like"/>
</dbReference>
<feature type="transmembrane region" description="Helical" evidence="1">
    <location>
        <begin position="189"/>
        <end position="215"/>
    </location>
</feature>
<name>A0ABP7Z3V4_9SPHI</name>
<feature type="transmembrane region" description="Helical" evidence="1">
    <location>
        <begin position="88"/>
        <end position="117"/>
    </location>
</feature>
<evidence type="ECO:0000256" key="1">
    <source>
        <dbReference type="SAM" id="Phobius"/>
    </source>
</evidence>
<gene>
    <name evidence="2" type="ORF">GCM10022216_32190</name>
</gene>
<evidence type="ECO:0008006" key="4">
    <source>
        <dbReference type="Google" id="ProtNLM"/>
    </source>
</evidence>
<evidence type="ECO:0000313" key="2">
    <source>
        <dbReference type="EMBL" id="GAA4146821.1"/>
    </source>
</evidence>
<dbReference type="Pfam" id="PF14897">
    <property type="entry name" value="EpsG"/>
    <property type="match status" value="1"/>
</dbReference>
<dbReference type="EMBL" id="BAAAZI010000012">
    <property type="protein sequence ID" value="GAA4146821.1"/>
    <property type="molecule type" value="Genomic_DNA"/>
</dbReference>
<feature type="transmembrane region" description="Helical" evidence="1">
    <location>
        <begin position="25"/>
        <end position="43"/>
    </location>
</feature>
<comment type="caution">
    <text evidence="2">The sequence shown here is derived from an EMBL/GenBank/DDBJ whole genome shotgun (WGS) entry which is preliminary data.</text>
</comment>
<keyword evidence="1" id="KW-0812">Transmembrane</keyword>
<accession>A0ABP7Z3V4</accession>
<proteinExistence type="predicted"/>
<keyword evidence="1" id="KW-0472">Membrane</keyword>